<dbReference type="Proteomes" id="UP000790377">
    <property type="component" value="Unassembled WGS sequence"/>
</dbReference>
<evidence type="ECO:0000313" key="1">
    <source>
        <dbReference type="EMBL" id="KAH7908873.1"/>
    </source>
</evidence>
<organism evidence="1 2">
    <name type="scientific">Hygrophoropsis aurantiaca</name>
    <dbReference type="NCBI Taxonomy" id="72124"/>
    <lineage>
        <taxon>Eukaryota</taxon>
        <taxon>Fungi</taxon>
        <taxon>Dikarya</taxon>
        <taxon>Basidiomycota</taxon>
        <taxon>Agaricomycotina</taxon>
        <taxon>Agaricomycetes</taxon>
        <taxon>Agaricomycetidae</taxon>
        <taxon>Boletales</taxon>
        <taxon>Coniophorineae</taxon>
        <taxon>Hygrophoropsidaceae</taxon>
        <taxon>Hygrophoropsis</taxon>
    </lineage>
</organism>
<protein>
    <submittedName>
        <fullName evidence="1">Uncharacterized protein</fullName>
    </submittedName>
</protein>
<accession>A0ACB8A6Z9</accession>
<keyword evidence="2" id="KW-1185">Reference proteome</keyword>
<sequence>MSSDDEMNALDTRKARGPARKRQRTVSPDPVPKPKSAKSAQASTSAATPDEDEDIVAIDPPPNPKSKGKARQKHADPPAANPPKSTTAKGKEPQKRVVSGKPAPPPPPEPMDIDDGNDTEEEKDSGTEAPPKPRPRVVNGAGTSKKQAEPRSTKDSVSSRELDRWKQKVTDLESQRDTLAKQLEEAFILRHTEPEEALDQLKIQYEAHVKTQETLIKELTSQLARVEPLTRTKQTAALHFMTREAADEEKKLIEEENTRLQEVIKQKDAAIATEKKRNSELERSVKLGRQELDAEIERSKELLSKASRYQPGLPRLDESKNTELIKFYEDTSNLLVTNVRHEPNPDATQDDTIFTCIYTYVSSTAREDEQSLNFSLRIHGDEAEDDRSVKYKPLLLEQESPIFRQKLDFLGDAFTFPKSQQALFLTTMRDKLGEAIQETEAEINGEVEQ</sequence>
<evidence type="ECO:0000313" key="2">
    <source>
        <dbReference type="Proteomes" id="UP000790377"/>
    </source>
</evidence>
<gene>
    <name evidence="1" type="ORF">BJ138DRAFT_1090466</name>
</gene>
<proteinExistence type="predicted"/>
<name>A0ACB8A6Z9_9AGAM</name>
<comment type="caution">
    <text evidence="1">The sequence shown here is derived from an EMBL/GenBank/DDBJ whole genome shotgun (WGS) entry which is preliminary data.</text>
</comment>
<dbReference type="EMBL" id="MU267792">
    <property type="protein sequence ID" value="KAH7908873.1"/>
    <property type="molecule type" value="Genomic_DNA"/>
</dbReference>
<reference evidence="1" key="1">
    <citation type="journal article" date="2021" name="New Phytol.">
        <title>Evolutionary innovations through gain and loss of genes in the ectomycorrhizal Boletales.</title>
        <authorList>
            <person name="Wu G."/>
            <person name="Miyauchi S."/>
            <person name="Morin E."/>
            <person name="Kuo A."/>
            <person name="Drula E."/>
            <person name="Varga T."/>
            <person name="Kohler A."/>
            <person name="Feng B."/>
            <person name="Cao Y."/>
            <person name="Lipzen A."/>
            <person name="Daum C."/>
            <person name="Hundley H."/>
            <person name="Pangilinan J."/>
            <person name="Johnson J."/>
            <person name="Barry K."/>
            <person name="LaButti K."/>
            <person name="Ng V."/>
            <person name="Ahrendt S."/>
            <person name="Min B."/>
            <person name="Choi I.G."/>
            <person name="Park H."/>
            <person name="Plett J.M."/>
            <person name="Magnuson J."/>
            <person name="Spatafora J.W."/>
            <person name="Nagy L.G."/>
            <person name="Henrissat B."/>
            <person name="Grigoriev I.V."/>
            <person name="Yang Z.L."/>
            <person name="Xu J."/>
            <person name="Martin F.M."/>
        </authorList>
    </citation>
    <scope>NUCLEOTIDE SEQUENCE</scope>
    <source>
        <strain evidence="1">ATCC 28755</strain>
    </source>
</reference>